<name>A0ACB9TMK9_HOLOL</name>
<keyword evidence="2" id="KW-1185">Reference proteome</keyword>
<evidence type="ECO:0000313" key="2">
    <source>
        <dbReference type="Proteomes" id="UP001056778"/>
    </source>
</evidence>
<reference evidence="1" key="1">
    <citation type="submission" date="2022-04" db="EMBL/GenBank/DDBJ databases">
        <title>Chromosome-scale genome assembly of Holotrichia oblita Faldermann.</title>
        <authorList>
            <person name="Rongchong L."/>
        </authorList>
    </citation>
    <scope>NUCLEOTIDE SEQUENCE</scope>
    <source>
        <strain evidence="1">81SQS9</strain>
    </source>
</reference>
<evidence type="ECO:0000313" key="1">
    <source>
        <dbReference type="EMBL" id="KAI4468035.1"/>
    </source>
</evidence>
<sequence length="369" mass="42548">MAAAAGYFVVLINNEIQNEYRRNRVRYINRNLRDSSNPFELPERNFVKIFRLSKESARYVINTILPHLNEPQRSTSIPPHLGVLCVLHFLEHGSYQESVGRGWNFAISQPAVSKCITQVTNAINNELNNWIVFPQDNQSIQRNKQVFFEQYGFPGIVGAIDCSHVAIVAPPANHHLYPAAAYYNRKGFYSINVQLIVDANLKIINVNARFPGSVHDAAIWRMSNINWHLENRYLNDNLDYHLIGDEGYRLSPWLLVKYPGNHPQHTPEGRYNNHIVRARSVVERVIGILKCKFRCLLRHRTLHYSPIKAAQIITSCAILHNIAMTFNVPVIDEYIQENIRQNDMPGGVGNFFMQGVQKREILTQQYFNQ</sequence>
<dbReference type="Proteomes" id="UP001056778">
    <property type="component" value="Chromosome 2"/>
</dbReference>
<gene>
    <name evidence="1" type="ORF">MML48_2g00008992</name>
</gene>
<protein>
    <submittedName>
        <fullName evidence="1">Uncharacterized protein</fullName>
    </submittedName>
</protein>
<proteinExistence type="predicted"/>
<organism evidence="1 2">
    <name type="scientific">Holotrichia oblita</name>
    <name type="common">Chafer beetle</name>
    <dbReference type="NCBI Taxonomy" id="644536"/>
    <lineage>
        <taxon>Eukaryota</taxon>
        <taxon>Metazoa</taxon>
        <taxon>Ecdysozoa</taxon>
        <taxon>Arthropoda</taxon>
        <taxon>Hexapoda</taxon>
        <taxon>Insecta</taxon>
        <taxon>Pterygota</taxon>
        <taxon>Neoptera</taxon>
        <taxon>Endopterygota</taxon>
        <taxon>Coleoptera</taxon>
        <taxon>Polyphaga</taxon>
        <taxon>Scarabaeiformia</taxon>
        <taxon>Scarabaeidae</taxon>
        <taxon>Melolonthinae</taxon>
        <taxon>Holotrichia</taxon>
    </lineage>
</organism>
<comment type="caution">
    <text evidence="1">The sequence shown here is derived from an EMBL/GenBank/DDBJ whole genome shotgun (WGS) entry which is preliminary data.</text>
</comment>
<dbReference type="EMBL" id="CM043016">
    <property type="protein sequence ID" value="KAI4468035.1"/>
    <property type="molecule type" value="Genomic_DNA"/>
</dbReference>
<accession>A0ACB9TMK9</accession>